<feature type="transmembrane region" description="Helical" evidence="11">
    <location>
        <begin position="351"/>
        <end position="373"/>
    </location>
</feature>
<evidence type="ECO:0000259" key="12">
    <source>
        <dbReference type="PROSITE" id="PS50106"/>
    </source>
</evidence>
<dbReference type="RefSeq" id="WP_198881429.1">
    <property type="nucleotide sequence ID" value="NZ_JAEKJA010000005.1"/>
</dbReference>
<comment type="subcellular location">
    <subcellularLocation>
        <location evidence="2">Membrane</location>
        <topology evidence="2">Multi-pass membrane protein</topology>
    </subcellularLocation>
</comment>
<sequence>MDWITSFGANAASYILPFLFVLGIIIFVHEMGHFLVARWCGVAVDAFSIGFGPELLGWVDRHGTRWKLSAIPLGGYVKFAGDENAASVPDRAVLAAMNEEERRTSFFLKPLWQRAAIVAAGPVANFILAIAIFSIFFMISGRPVADAVVSAVEPDSPAAAAGFEPGDVIVAIDGDKVRSFSTVQRTVASAAGSPLTFTVERGGERLELVATPELRELTDPFGNPYSSGVLGVRREVGAEGIPRERLGPIGAIGAGAAETWYITTRTVDVVTGIFSGTQSASQLGGPIRVAQLSGEVAGLGIAALFSLAAMLSVSIGLINLLPVPMLDGGHLLFYLIEGVRGRPLSERAQDVGFRIGLALVLLLMGFATFNDIVHLTS</sequence>
<dbReference type="SMART" id="SM00228">
    <property type="entry name" value="PDZ"/>
    <property type="match status" value="1"/>
</dbReference>
<dbReference type="AlphaFoldDB" id="A0A934MKK2"/>
<evidence type="ECO:0000256" key="8">
    <source>
        <dbReference type="ARBA" id="ARBA00022989"/>
    </source>
</evidence>
<dbReference type="InterPro" id="IPR004387">
    <property type="entry name" value="Pept_M50_Zn"/>
</dbReference>
<dbReference type="Pfam" id="PF17820">
    <property type="entry name" value="PDZ_6"/>
    <property type="match status" value="1"/>
</dbReference>
<dbReference type="GO" id="GO:0046872">
    <property type="term" value="F:metal ion binding"/>
    <property type="evidence" value="ECO:0007669"/>
    <property type="project" value="UniProtKB-KW"/>
</dbReference>
<dbReference type="CDD" id="cd06163">
    <property type="entry name" value="S2P-M50_PDZ_RseP-like"/>
    <property type="match status" value="1"/>
</dbReference>
<evidence type="ECO:0000256" key="7">
    <source>
        <dbReference type="ARBA" id="ARBA00022833"/>
    </source>
</evidence>
<dbReference type="EC" id="3.4.24.-" evidence="11"/>
<organism evidence="13 14">
    <name type="scientific">Acuticoccus mangrovi</name>
    <dbReference type="NCBI Taxonomy" id="2796142"/>
    <lineage>
        <taxon>Bacteria</taxon>
        <taxon>Pseudomonadati</taxon>
        <taxon>Pseudomonadota</taxon>
        <taxon>Alphaproteobacteria</taxon>
        <taxon>Hyphomicrobiales</taxon>
        <taxon>Amorphaceae</taxon>
        <taxon>Acuticoccus</taxon>
    </lineage>
</organism>
<dbReference type="SUPFAM" id="SSF50156">
    <property type="entry name" value="PDZ domain-like"/>
    <property type="match status" value="1"/>
</dbReference>
<proteinExistence type="inferred from homology"/>
<evidence type="ECO:0000256" key="5">
    <source>
        <dbReference type="ARBA" id="ARBA00022692"/>
    </source>
</evidence>
<keyword evidence="10 11" id="KW-0472">Membrane</keyword>
<keyword evidence="11" id="KW-0479">Metal-binding</keyword>
<reference evidence="13" key="1">
    <citation type="submission" date="2020-12" db="EMBL/GenBank/DDBJ databases">
        <title>Bacterial taxonomy.</title>
        <authorList>
            <person name="Pan X."/>
        </authorList>
    </citation>
    <scope>NUCLEOTIDE SEQUENCE</scope>
    <source>
        <strain evidence="13">B2012</strain>
    </source>
</reference>
<dbReference type="EMBL" id="JAEKJA010000005">
    <property type="protein sequence ID" value="MBJ3775544.1"/>
    <property type="molecule type" value="Genomic_DNA"/>
</dbReference>
<keyword evidence="4" id="KW-0645">Protease</keyword>
<feature type="transmembrane region" description="Helical" evidence="11">
    <location>
        <begin position="12"/>
        <end position="29"/>
    </location>
</feature>
<feature type="transmembrane region" description="Helical" evidence="11">
    <location>
        <begin position="296"/>
        <end position="321"/>
    </location>
</feature>
<dbReference type="Pfam" id="PF02163">
    <property type="entry name" value="Peptidase_M50"/>
    <property type="match status" value="1"/>
</dbReference>
<dbReference type="InterPro" id="IPR008915">
    <property type="entry name" value="Peptidase_M50"/>
</dbReference>
<evidence type="ECO:0000313" key="13">
    <source>
        <dbReference type="EMBL" id="MBJ3775544.1"/>
    </source>
</evidence>
<dbReference type="PANTHER" id="PTHR42837">
    <property type="entry name" value="REGULATOR OF SIGMA-E PROTEASE RSEP"/>
    <property type="match status" value="1"/>
</dbReference>
<evidence type="ECO:0000256" key="11">
    <source>
        <dbReference type="RuleBase" id="RU362031"/>
    </source>
</evidence>
<evidence type="ECO:0000256" key="1">
    <source>
        <dbReference type="ARBA" id="ARBA00001947"/>
    </source>
</evidence>
<name>A0A934MKK2_9HYPH</name>
<keyword evidence="5 11" id="KW-0812">Transmembrane</keyword>
<keyword evidence="7 11" id="KW-0862">Zinc</keyword>
<accession>A0A934MKK2</accession>
<evidence type="ECO:0000256" key="4">
    <source>
        <dbReference type="ARBA" id="ARBA00022670"/>
    </source>
</evidence>
<keyword evidence="14" id="KW-1185">Reference proteome</keyword>
<dbReference type="GO" id="GO:0006508">
    <property type="term" value="P:proteolysis"/>
    <property type="evidence" value="ECO:0007669"/>
    <property type="project" value="UniProtKB-KW"/>
</dbReference>
<evidence type="ECO:0000256" key="6">
    <source>
        <dbReference type="ARBA" id="ARBA00022801"/>
    </source>
</evidence>
<dbReference type="Gene3D" id="2.30.42.10">
    <property type="match status" value="1"/>
</dbReference>
<gene>
    <name evidence="13" type="primary">rseP</name>
    <name evidence="13" type="ORF">JCR33_07610</name>
</gene>
<keyword evidence="9 11" id="KW-0482">Metalloprotease</keyword>
<comment type="similarity">
    <text evidence="3 11">Belongs to the peptidase M50B family.</text>
</comment>
<evidence type="ECO:0000256" key="2">
    <source>
        <dbReference type="ARBA" id="ARBA00004141"/>
    </source>
</evidence>
<keyword evidence="6 11" id="KW-0378">Hydrolase</keyword>
<comment type="caution">
    <text evidence="13">The sequence shown here is derived from an EMBL/GenBank/DDBJ whole genome shotgun (WGS) entry which is preliminary data.</text>
</comment>
<dbReference type="InterPro" id="IPR036034">
    <property type="entry name" value="PDZ_sf"/>
</dbReference>
<comment type="cofactor">
    <cofactor evidence="1 11">
        <name>Zn(2+)</name>
        <dbReference type="ChEBI" id="CHEBI:29105"/>
    </cofactor>
</comment>
<dbReference type="NCBIfam" id="TIGR00054">
    <property type="entry name" value="RIP metalloprotease RseP"/>
    <property type="match status" value="1"/>
</dbReference>
<keyword evidence="8 11" id="KW-1133">Transmembrane helix</keyword>
<dbReference type="GO" id="GO:0004222">
    <property type="term" value="F:metalloendopeptidase activity"/>
    <property type="evidence" value="ECO:0007669"/>
    <property type="project" value="InterPro"/>
</dbReference>
<feature type="transmembrane region" description="Helical" evidence="11">
    <location>
        <begin position="115"/>
        <end position="139"/>
    </location>
</feature>
<dbReference type="InterPro" id="IPR001478">
    <property type="entry name" value="PDZ"/>
</dbReference>
<evidence type="ECO:0000256" key="3">
    <source>
        <dbReference type="ARBA" id="ARBA00007931"/>
    </source>
</evidence>
<dbReference type="CDD" id="cd23081">
    <property type="entry name" value="cpPDZ_EcRseP-like"/>
    <property type="match status" value="1"/>
</dbReference>
<dbReference type="PROSITE" id="PS50106">
    <property type="entry name" value="PDZ"/>
    <property type="match status" value="1"/>
</dbReference>
<dbReference type="PANTHER" id="PTHR42837:SF2">
    <property type="entry name" value="MEMBRANE METALLOPROTEASE ARASP2, CHLOROPLASTIC-RELATED"/>
    <property type="match status" value="1"/>
</dbReference>
<evidence type="ECO:0000313" key="14">
    <source>
        <dbReference type="Proteomes" id="UP000609531"/>
    </source>
</evidence>
<protein>
    <recommendedName>
        <fullName evidence="11">Zinc metalloprotease</fullName>
        <ecNumber evidence="11">3.4.24.-</ecNumber>
    </recommendedName>
</protein>
<dbReference type="Proteomes" id="UP000609531">
    <property type="component" value="Unassembled WGS sequence"/>
</dbReference>
<evidence type="ECO:0000256" key="10">
    <source>
        <dbReference type="ARBA" id="ARBA00023136"/>
    </source>
</evidence>
<evidence type="ECO:0000256" key="9">
    <source>
        <dbReference type="ARBA" id="ARBA00023049"/>
    </source>
</evidence>
<dbReference type="InterPro" id="IPR041489">
    <property type="entry name" value="PDZ_6"/>
</dbReference>
<dbReference type="GO" id="GO:0016020">
    <property type="term" value="C:membrane"/>
    <property type="evidence" value="ECO:0007669"/>
    <property type="project" value="UniProtKB-SubCell"/>
</dbReference>
<feature type="domain" description="PDZ" evidence="12">
    <location>
        <begin position="141"/>
        <end position="181"/>
    </location>
</feature>